<evidence type="ECO:0000256" key="1">
    <source>
        <dbReference type="ARBA" id="ARBA00023125"/>
    </source>
</evidence>
<gene>
    <name evidence="4" type="ORF">SAMN05216167_1442</name>
</gene>
<organism evidence="4 5">
    <name type="scientific">Spirosoma endophyticum</name>
    <dbReference type="NCBI Taxonomy" id="662367"/>
    <lineage>
        <taxon>Bacteria</taxon>
        <taxon>Pseudomonadati</taxon>
        <taxon>Bacteroidota</taxon>
        <taxon>Cytophagia</taxon>
        <taxon>Cytophagales</taxon>
        <taxon>Cytophagaceae</taxon>
        <taxon>Spirosoma</taxon>
    </lineage>
</organism>
<sequence>MEHNKRNRAATTQRILQALGQVLDEEGLVGVRINRIAEKAAVSKVLIYRYFGSIEGLLDYYLQQGRVLPQFSAAGLDQLQPVQPQDVALVWSSQSLQLFASGELPAPADAYSRPL</sequence>
<dbReference type="AlphaFoldDB" id="A0A1I2HI94"/>
<dbReference type="PANTHER" id="PTHR30328:SF54">
    <property type="entry name" value="HTH-TYPE TRANSCRIPTIONAL REPRESSOR SCO4008"/>
    <property type="match status" value="1"/>
</dbReference>
<dbReference type="STRING" id="662367.SAMN05216167_1442"/>
<dbReference type="PANTHER" id="PTHR30328">
    <property type="entry name" value="TRANSCRIPTIONAL REPRESSOR"/>
    <property type="match status" value="1"/>
</dbReference>
<dbReference type="InterPro" id="IPR001647">
    <property type="entry name" value="HTH_TetR"/>
</dbReference>
<evidence type="ECO:0000313" key="5">
    <source>
        <dbReference type="Proteomes" id="UP000198598"/>
    </source>
</evidence>
<feature type="DNA-binding region" description="H-T-H motif" evidence="2">
    <location>
        <begin position="32"/>
        <end position="51"/>
    </location>
</feature>
<proteinExistence type="predicted"/>
<dbReference type="Gene3D" id="1.10.357.10">
    <property type="entry name" value="Tetracycline Repressor, domain 2"/>
    <property type="match status" value="1"/>
</dbReference>
<dbReference type="EMBL" id="FOLQ01000044">
    <property type="protein sequence ID" value="SFF29412.1"/>
    <property type="molecule type" value="Genomic_DNA"/>
</dbReference>
<dbReference type="PROSITE" id="PS50977">
    <property type="entry name" value="HTH_TETR_2"/>
    <property type="match status" value="1"/>
</dbReference>
<evidence type="ECO:0000256" key="2">
    <source>
        <dbReference type="PROSITE-ProRule" id="PRU00335"/>
    </source>
</evidence>
<dbReference type="Pfam" id="PF00440">
    <property type="entry name" value="TetR_N"/>
    <property type="match status" value="1"/>
</dbReference>
<accession>A0A1I2HI94</accession>
<dbReference type="RefSeq" id="WP_245776927.1">
    <property type="nucleotide sequence ID" value="NZ_FOLQ01000044.1"/>
</dbReference>
<name>A0A1I2HI94_9BACT</name>
<dbReference type="SUPFAM" id="SSF46689">
    <property type="entry name" value="Homeodomain-like"/>
    <property type="match status" value="1"/>
</dbReference>
<dbReference type="Proteomes" id="UP000198598">
    <property type="component" value="Unassembled WGS sequence"/>
</dbReference>
<dbReference type="GO" id="GO:0003677">
    <property type="term" value="F:DNA binding"/>
    <property type="evidence" value="ECO:0007669"/>
    <property type="project" value="UniProtKB-UniRule"/>
</dbReference>
<evidence type="ECO:0000313" key="4">
    <source>
        <dbReference type="EMBL" id="SFF29412.1"/>
    </source>
</evidence>
<dbReference type="PRINTS" id="PR00455">
    <property type="entry name" value="HTHTETR"/>
</dbReference>
<dbReference type="InterPro" id="IPR050109">
    <property type="entry name" value="HTH-type_TetR-like_transc_reg"/>
</dbReference>
<feature type="domain" description="HTH tetR-type" evidence="3">
    <location>
        <begin position="9"/>
        <end position="69"/>
    </location>
</feature>
<evidence type="ECO:0000259" key="3">
    <source>
        <dbReference type="PROSITE" id="PS50977"/>
    </source>
</evidence>
<dbReference type="InterPro" id="IPR009057">
    <property type="entry name" value="Homeodomain-like_sf"/>
</dbReference>
<reference evidence="4 5" key="1">
    <citation type="submission" date="2016-10" db="EMBL/GenBank/DDBJ databases">
        <authorList>
            <person name="de Groot N.N."/>
        </authorList>
    </citation>
    <scope>NUCLEOTIDE SEQUENCE [LARGE SCALE GENOMIC DNA]</scope>
    <source>
        <strain evidence="4 5">DSM 26130</strain>
    </source>
</reference>
<keyword evidence="1 2" id="KW-0238">DNA-binding</keyword>
<keyword evidence="5" id="KW-1185">Reference proteome</keyword>
<protein>
    <submittedName>
        <fullName evidence="4">Transcriptional regulator, TetR family</fullName>
    </submittedName>
</protein>